<name>A0A9Q0H4A6_9MAGN</name>
<dbReference type="Proteomes" id="UP001141806">
    <property type="component" value="Unassembled WGS sequence"/>
</dbReference>
<proteinExistence type="predicted"/>
<comment type="caution">
    <text evidence="2">The sequence shown here is derived from an EMBL/GenBank/DDBJ whole genome shotgun (WGS) entry which is preliminary data.</text>
</comment>
<feature type="region of interest" description="Disordered" evidence="1">
    <location>
        <begin position="1"/>
        <end position="39"/>
    </location>
</feature>
<evidence type="ECO:0000256" key="1">
    <source>
        <dbReference type="SAM" id="MobiDB-lite"/>
    </source>
</evidence>
<dbReference type="AlphaFoldDB" id="A0A9Q0H4A6"/>
<evidence type="ECO:0000313" key="3">
    <source>
        <dbReference type="Proteomes" id="UP001141806"/>
    </source>
</evidence>
<keyword evidence="3" id="KW-1185">Reference proteome</keyword>
<dbReference type="OrthoDB" id="1908822at2759"/>
<dbReference type="EMBL" id="JAMYWD010000010">
    <property type="protein sequence ID" value="KAJ4957835.1"/>
    <property type="molecule type" value="Genomic_DNA"/>
</dbReference>
<gene>
    <name evidence="2" type="ORF">NE237_024946</name>
</gene>
<reference evidence="2" key="1">
    <citation type="journal article" date="2023" name="Plant J.">
        <title>The genome of the king protea, Protea cynaroides.</title>
        <authorList>
            <person name="Chang J."/>
            <person name="Duong T.A."/>
            <person name="Schoeman C."/>
            <person name="Ma X."/>
            <person name="Roodt D."/>
            <person name="Barker N."/>
            <person name="Li Z."/>
            <person name="Van de Peer Y."/>
            <person name="Mizrachi E."/>
        </authorList>
    </citation>
    <scope>NUCLEOTIDE SEQUENCE</scope>
    <source>
        <tissue evidence="2">Young leaves</tissue>
    </source>
</reference>
<sequence length="152" mass="16366">MKQPAISSALPSSPSSSPSRSTFSSMDKEAQKRRQKMPTAQELVAHYESQGLETKEASMKVIEDLQNVLVRMVNSGRGTKDKFLAESSRKLDTANTRLAILEMKLDSKPGYAESLAIGVASATIVRGTAGVFPHVLGAVGQIWNAVRSTTKS</sequence>
<feature type="compositionally biased region" description="Low complexity" evidence="1">
    <location>
        <begin position="7"/>
        <end position="25"/>
    </location>
</feature>
<evidence type="ECO:0000313" key="2">
    <source>
        <dbReference type="EMBL" id="KAJ4957835.1"/>
    </source>
</evidence>
<accession>A0A9Q0H4A6</accession>
<organism evidence="2 3">
    <name type="scientific">Protea cynaroides</name>
    <dbReference type="NCBI Taxonomy" id="273540"/>
    <lineage>
        <taxon>Eukaryota</taxon>
        <taxon>Viridiplantae</taxon>
        <taxon>Streptophyta</taxon>
        <taxon>Embryophyta</taxon>
        <taxon>Tracheophyta</taxon>
        <taxon>Spermatophyta</taxon>
        <taxon>Magnoliopsida</taxon>
        <taxon>Proteales</taxon>
        <taxon>Proteaceae</taxon>
        <taxon>Protea</taxon>
    </lineage>
</organism>
<protein>
    <submittedName>
        <fullName evidence="2">Uncharacterized protein</fullName>
    </submittedName>
</protein>